<dbReference type="Pfam" id="PF00392">
    <property type="entry name" value="GntR"/>
    <property type="match status" value="1"/>
</dbReference>
<dbReference type="PRINTS" id="PR00035">
    <property type="entry name" value="HTHGNTR"/>
</dbReference>
<dbReference type="InterPro" id="IPR036390">
    <property type="entry name" value="WH_DNA-bd_sf"/>
</dbReference>
<reference evidence="4 5" key="1">
    <citation type="submission" date="2016-10" db="EMBL/GenBank/DDBJ databases">
        <authorList>
            <person name="de Groot N.N."/>
        </authorList>
    </citation>
    <scope>NUCLEOTIDE SEQUENCE [LARGE SCALE GENOMIC DNA]</scope>
    <source>
        <strain evidence="4 5">CGMCC 4.5506</strain>
    </source>
</reference>
<dbReference type="GO" id="GO:0003700">
    <property type="term" value="F:DNA-binding transcription factor activity"/>
    <property type="evidence" value="ECO:0007669"/>
    <property type="project" value="InterPro"/>
</dbReference>
<dbReference type="EMBL" id="FMZE01000004">
    <property type="protein sequence ID" value="SDC91969.1"/>
    <property type="molecule type" value="Genomic_DNA"/>
</dbReference>
<evidence type="ECO:0000256" key="1">
    <source>
        <dbReference type="ARBA" id="ARBA00023015"/>
    </source>
</evidence>
<dbReference type="Pfam" id="PF07729">
    <property type="entry name" value="FCD"/>
    <property type="match status" value="1"/>
</dbReference>
<dbReference type="InterPro" id="IPR008920">
    <property type="entry name" value="TF_FadR/GntR_C"/>
</dbReference>
<evidence type="ECO:0000313" key="5">
    <source>
        <dbReference type="Proteomes" id="UP000199494"/>
    </source>
</evidence>
<dbReference type="Gene3D" id="1.10.10.10">
    <property type="entry name" value="Winged helix-like DNA-binding domain superfamily/Winged helix DNA-binding domain"/>
    <property type="match status" value="1"/>
</dbReference>
<protein>
    <submittedName>
        <fullName evidence="4">DNA-binding transcriptional regulator, FadR family</fullName>
    </submittedName>
</protein>
<dbReference type="SUPFAM" id="SSF46785">
    <property type="entry name" value="Winged helix' DNA-binding domain"/>
    <property type="match status" value="1"/>
</dbReference>
<keyword evidence="2 4" id="KW-0238">DNA-binding</keyword>
<accession>A0A222W175</accession>
<name>A0A222W175_9PSEU</name>
<dbReference type="GO" id="GO:0003677">
    <property type="term" value="F:DNA binding"/>
    <property type="evidence" value="ECO:0007669"/>
    <property type="project" value="UniProtKB-KW"/>
</dbReference>
<keyword evidence="1" id="KW-0805">Transcription regulation</keyword>
<dbReference type="AlphaFoldDB" id="A0A222W175"/>
<organism evidence="4 5">
    <name type="scientific">Prauserella marina</name>
    <dbReference type="NCBI Taxonomy" id="530584"/>
    <lineage>
        <taxon>Bacteria</taxon>
        <taxon>Bacillati</taxon>
        <taxon>Actinomycetota</taxon>
        <taxon>Actinomycetes</taxon>
        <taxon>Pseudonocardiales</taxon>
        <taxon>Pseudonocardiaceae</taxon>
        <taxon>Prauserella</taxon>
    </lineage>
</organism>
<dbReference type="PANTHER" id="PTHR43537">
    <property type="entry name" value="TRANSCRIPTIONAL REGULATOR, GNTR FAMILY"/>
    <property type="match status" value="1"/>
</dbReference>
<sequence length="246" mass="27263">MTSESSWEPVRKVRTHEQVLAQIEQRILDGRLRVGEKLPSERELVEALGVSRTSVREALRALEAMGIIEANVGSGRDAGSIVAGRSTAALSNLLRLHMALAQTSITDLVEIRVQLERNAASMAAERRTANDIAYLRSLIESMRVEKLEYQEFNELDTEFHVSIARTSRNALASDLMQALRDAVKSEMTVVFERLPDWPSVAAKLVGEHEDILRAIEKGDGTAAADLVDAHINGFYNERLRDGGDNQ</sequence>
<dbReference type="RefSeq" id="WP_211323559.1">
    <property type="nucleotide sequence ID" value="NZ_CP016353.1"/>
</dbReference>
<dbReference type="InterPro" id="IPR036388">
    <property type="entry name" value="WH-like_DNA-bd_sf"/>
</dbReference>
<dbReference type="PANTHER" id="PTHR43537:SF5">
    <property type="entry name" value="UXU OPERON TRANSCRIPTIONAL REGULATOR"/>
    <property type="match status" value="1"/>
</dbReference>
<dbReference type="SUPFAM" id="SSF48008">
    <property type="entry name" value="GntR ligand-binding domain-like"/>
    <property type="match status" value="1"/>
</dbReference>
<dbReference type="Gene3D" id="1.20.120.530">
    <property type="entry name" value="GntR ligand-binding domain-like"/>
    <property type="match status" value="1"/>
</dbReference>
<evidence type="ECO:0000256" key="3">
    <source>
        <dbReference type="ARBA" id="ARBA00023163"/>
    </source>
</evidence>
<proteinExistence type="predicted"/>
<dbReference type="PROSITE" id="PS50949">
    <property type="entry name" value="HTH_GNTR"/>
    <property type="match status" value="1"/>
</dbReference>
<dbReference type="InterPro" id="IPR011711">
    <property type="entry name" value="GntR_C"/>
</dbReference>
<evidence type="ECO:0000256" key="2">
    <source>
        <dbReference type="ARBA" id="ARBA00023125"/>
    </source>
</evidence>
<dbReference type="SMART" id="SM00895">
    <property type="entry name" value="FCD"/>
    <property type="match status" value="1"/>
</dbReference>
<dbReference type="CDD" id="cd07377">
    <property type="entry name" value="WHTH_GntR"/>
    <property type="match status" value="1"/>
</dbReference>
<evidence type="ECO:0000313" key="4">
    <source>
        <dbReference type="EMBL" id="SDC91969.1"/>
    </source>
</evidence>
<dbReference type="Proteomes" id="UP000199494">
    <property type="component" value="Unassembled WGS sequence"/>
</dbReference>
<dbReference type="STRING" id="530584.SAMN05421630_104445"/>
<keyword evidence="3" id="KW-0804">Transcription</keyword>
<dbReference type="InterPro" id="IPR000524">
    <property type="entry name" value="Tscrpt_reg_HTH_GntR"/>
</dbReference>
<gene>
    <name evidence="4" type="ORF">SAMN05421630_104445</name>
</gene>
<dbReference type="KEGG" id="pmad:BAY61_27470"/>
<dbReference type="SMART" id="SM00345">
    <property type="entry name" value="HTH_GNTR"/>
    <property type="match status" value="1"/>
</dbReference>
<keyword evidence="5" id="KW-1185">Reference proteome</keyword>